<evidence type="ECO:0000313" key="2">
    <source>
        <dbReference type="EMBL" id="CRK88241.1"/>
    </source>
</evidence>
<feature type="region of interest" description="Disordered" evidence="1">
    <location>
        <begin position="1"/>
        <end position="60"/>
    </location>
</feature>
<organism evidence="2 3">
    <name type="scientific">Clunio marinus</name>
    <dbReference type="NCBI Taxonomy" id="568069"/>
    <lineage>
        <taxon>Eukaryota</taxon>
        <taxon>Metazoa</taxon>
        <taxon>Ecdysozoa</taxon>
        <taxon>Arthropoda</taxon>
        <taxon>Hexapoda</taxon>
        <taxon>Insecta</taxon>
        <taxon>Pterygota</taxon>
        <taxon>Neoptera</taxon>
        <taxon>Endopterygota</taxon>
        <taxon>Diptera</taxon>
        <taxon>Nematocera</taxon>
        <taxon>Chironomoidea</taxon>
        <taxon>Chironomidae</taxon>
        <taxon>Clunio</taxon>
    </lineage>
</organism>
<reference evidence="2 3" key="1">
    <citation type="submission" date="2015-04" db="EMBL/GenBank/DDBJ databases">
        <authorList>
            <person name="Syromyatnikov M.Y."/>
            <person name="Popov V.N."/>
        </authorList>
    </citation>
    <scope>NUCLEOTIDE SEQUENCE [LARGE SCALE GENOMIC DNA]</scope>
</reference>
<sequence>MDLNESTSTIITISDDSMDISQLASPSSPTPSTSLAPFSPSASTASSASTSLSASPLPSTSQGNNLIPLILIEKKGHEDCSGEAEISNIRLTKGLLQEVETDGYETDNDAPFSNKFITNEEIWDVIDNNAGIPDKFPKWDHKNIFKRLSKSDMRNPDTRKIANIKYKHMLQFKTSEDYNYFHRPMKEKHIIKEAYDIWVHPYKEGDEHIKYNKKEKVWVLEKLLGENTTKWKHRTRTFTKILHKDDAKIHEERVSYDLYKRTRAAALEGNED</sequence>
<proteinExistence type="predicted"/>
<gene>
    <name evidence="2" type="ORF">CLUMA_CG002022</name>
</gene>
<evidence type="ECO:0000256" key="1">
    <source>
        <dbReference type="SAM" id="MobiDB-lite"/>
    </source>
</evidence>
<evidence type="ECO:0000313" key="3">
    <source>
        <dbReference type="Proteomes" id="UP000183832"/>
    </source>
</evidence>
<dbReference type="AlphaFoldDB" id="A0A1J1HPV2"/>
<protein>
    <submittedName>
        <fullName evidence="2">CLUMA_CG002022, isoform A</fullName>
    </submittedName>
</protein>
<keyword evidence="3" id="KW-1185">Reference proteome</keyword>
<dbReference type="EMBL" id="CVRI01000006">
    <property type="protein sequence ID" value="CRK88241.1"/>
    <property type="molecule type" value="Genomic_DNA"/>
</dbReference>
<name>A0A1J1HPV2_9DIPT</name>
<accession>A0A1J1HPV2</accession>
<dbReference type="Proteomes" id="UP000183832">
    <property type="component" value="Unassembled WGS sequence"/>
</dbReference>